<feature type="compositionally biased region" description="Polar residues" evidence="1">
    <location>
        <begin position="125"/>
        <end position="139"/>
    </location>
</feature>
<feature type="region of interest" description="Disordered" evidence="1">
    <location>
        <begin position="1"/>
        <end position="162"/>
    </location>
</feature>
<gene>
    <name evidence="2" type="ORF">CANTADRAFT_21947</name>
</gene>
<dbReference type="Proteomes" id="UP000094285">
    <property type="component" value="Unassembled WGS sequence"/>
</dbReference>
<name>A0A1E4SI44_9ASCO</name>
<dbReference type="EMBL" id="KV453912">
    <property type="protein sequence ID" value="ODV79184.1"/>
    <property type="molecule type" value="Genomic_DNA"/>
</dbReference>
<dbReference type="GeneID" id="30980899"/>
<evidence type="ECO:0000313" key="3">
    <source>
        <dbReference type="Proteomes" id="UP000094285"/>
    </source>
</evidence>
<evidence type="ECO:0000256" key="1">
    <source>
        <dbReference type="SAM" id="MobiDB-lite"/>
    </source>
</evidence>
<feature type="region of interest" description="Disordered" evidence="1">
    <location>
        <begin position="285"/>
        <end position="304"/>
    </location>
</feature>
<keyword evidence="3" id="KW-1185">Reference proteome</keyword>
<sequence>MTANKNRNLLARATSPSMTGRIITLKYDKDRYSDPRPELSAPPSVPDYDHTPTNQPEDPPDTLEMEFTPTKIVKLQYRRSRTNSSQSSPIKSLERRNINRTPTPSLPMAAGDLTTVPNLSREGSRSYSGSATPPRSTSPAEKPVGEATATVSSRSGPHITTAPVTYTSVQTAIKSIASDDDPQAYLHSIHIITSRLHLLKEAYRSVQTLKRRKLQAADSSSVLADTTLHTSQTGPNFALELYQYPLSSPFPKLVSSPTLQENLLLNRHNSAEGELLQSSQLNLDDSAAEDTEPTQEPAPVSLMN</sequence>
<dbReference type="RefSeq" id="XP_020064306.1">
    <property type="nucleotide sequence ID" value="XM_020206762.1"/>
</dbReference>
<organism evidence="2 3">
    <name type="scientific">Suhomyces tanzawaensis NRRL Y-17324</name>
    <dbReference type="NCBI Taxonomy" id="984487"/>
    <lineage>
        <taxon>Eukaryota</taxon>
        <taxon>Fungi</taxon>
        <taxon>Dikarya</taxon>
        <taxon>Ascomycota</taxon>
        <taxon>Saccharomycotina</taxon>
        <taxon>Pichiomycetes</taxon>
        <taxon>Debaryomycetaceae</taxon>
        <taxon>Suhomyces</taxon>
    </lineage>
</organism>
<proteinExistence type="predicted"/>
<dbReference type="AlphaFoldDB" id="A0A1E4SI44"/>
<evidence type="ECO:0000313" key="2">
    <source>
        <dbReference type="EMBL" id="ODV79184.1"/>
    </source>
</evidence>
<accession>A0A1E4SI44</accession>
<protein>
    <submittedName>
        <fullName evidence="2">Uncharacterized protein</fullName>
    </submittedName>
</protein>
<feature type="compositionally biased region" description="Basic and acidic residues" evidence="1">
    <location>
        <begin position="26"/>
        <end position="37"/>
    </location>
</feature>
<reference evidence="3" key="1">
    <citation type="submission" date="2016-05" db="EMBL/GenBank/DDBJ databases">
        <title>Comparative genomics of biotechnologically important yeasts.</title>
        <authorList>
            <consortium name="DOE Joint Genome Institute"/>
            <person name="Riley R."/>
            <person name="Haridas S."/>
            <person name="Wolfe K.H."/>
            <person name="Lopes M.R."/>
            <person name="Hittinger C.T."/>
            <person name="Goker M."/>
            <person name="Salamov A."/>
            <person name="Wisecaver J."/>
            <person name="Long T.M."/>
            <person name="Aerts A.L."/>
            <person name="Barry K."/>
            <person name="Choi C."/>
            <person name="Clum A."/>
            <person name="Coughlan A.Y."/>
            <person name="Deshpande S."/>
            <person name="Douglass A.P."/>
            <person name="Hanson S.J."/>
            <person name="Klenk H.-P."/>
            <person name="Labutti K."/>
            <person name="Lapidus A."/>
            <person name="Lindquist E."/>
            <person name="Lipzen A."/>
            <person name="Meier-Kolthoff J.P."/>
            <person name="Ohm R.A."/>
            <person name="Otillar R.P."/>
            <person name="Pangilinan J."/>
            <person name="Peng Y."/>
            <person name="Rokas A."/>
            <person name="Rosa C.A."/>
            <person name="Scheuner C."/>
            <person name="Sibirny A.A."/>
            <person name="Slot J.C."/>
            <person name="Stielow J.B."/>
            <person name="Sun H."/>
            <person name="Kurtzman C.P."/>
            <person name="Blackwell M."/>
            <person name="Grigoriev I.V."/>
            <person name="Jeffries T.W."/>
        </authorList>
    </citation>
    <scope>NUCLEOTIDE SEQUENCE [LARGE SCALE GENOMIC DNA]</scope>
    <source>
        <strain evidence="3">NRRL Y-17324</strain>
    </source>
</reference>